<comment type="caution">
    <text evidence="6">The sequence shown here is derived from an EMBL/GenBank/DDBJ whole genome shotgun (WGS) entry which is preliminary data.</text>
</comment>
<evidence type="ECO:0000256" key="1">
    <source>
        <dbReference type="ARBA" id="ARBA00001962"/>
    </source>
</evidence>
<dbReference type="RefSeq" id="WP_213399588.1">
    <property type="nucleotide sequence ID" value="NZ_JAGIBR010000011.1"/>
</dbReference>
<feature type="domain" description="Alcohol dehydrogenase iron-type/glycerol dehydrogenase GldA" evidence="4">
    <location>
        <begin position="9"/>
        <end position="176"/>
    </location>
</feature>
<dbReference type="Gene3D" id="3.40.50.1970">
    <property type="match status" value="1"/>
</dbReference>
<dbReference type="PANTHER" id="PTHR43633:SF1">
    <property type="entry name" value="ALCOHOL DEHYDROGENASE YQHD"/>
    <property type="match status" value="1"/>
</dbReference>
<proteinExistence type="inferred from homology"/>
<dbReference type="GO" id="GO:0005829">
    <property type="term" value="C:cytosol"/>
    <property type="evidence" value="ECO:0007669"/>
    <property type="project" value="TreeGrafter"/>
</dbReference>
<dbReference type="GO" id="GO:0008106">
    <property type="term" value="F:alcohol dehydrogenase (NADP+) activity"/>
    <property type="evidence" value="ECO:0007669"/>
    <property type="project" value="TreeGrafter"/>
</dbReference>
<dbReference type="Pfam" id="PF25137">
    <property type="entry name" value="ADH_Fe_C"/>
    <property type="match status" value="1"/>
</dbReference>
<evidence type="ECO:0000259" key="4">
    <source>
        <dbReference type="Pfam" id="PF00465"/>
    </source>
</evidence>
<keyword evidence="3" id="KW-0560">Oxidoreductase</keyword>
<evidence type="ECO:0000313" key="6">
    <source>
        <dbReference type="EMBL" id="MBS7825489.1"/>
    </source>
</evidence>
<comment type="cofactor">
    <cofactor evidence="1">
        <name>Fe cation</name>
        <dbReference type="ChEBI" id="CHEBI:24875"/>
    </cofactor>
</comment>
<dbReference type="Pfam" id="PF00465">
    <property type="entry name" value="Fe-ADH"/>
    <property type="match status" value="1"/>
</dbReference>
<dbReference type="PROSITE" id="PS00060">
    <property type="entry name" value="ADH_IRON_2"/>
    <property type="match status" value="1"/>
</dbReference>
<dbReference type="AlphaFoldDB" id="A0AB35C0F8"/>
<dbReference type="InterPro" id="IPR044731">
    <property type="entry name" value="BDH-like"/>
</dbReference>
<evidence type="ECO:0000259" key="5">
    <source>
        <dbReference type="Pfam" id="PF25137"/>
    </source>
</evidence>
<comment type="similarity">
    <text evidence="2">Belongs to the iron-containing alcohol dehydrogenase family.</text>
</comment>
<dbReference type="SUPFAM" id="SSF56796">
    <property type="entry name" value="Dehydroquinate synthase-like"/>
    <property type="match status" value="1"/>
</dbReference>
<dbReference type="Proteomes" id="UP000680020">
    <property type="component" value="Unassembled WGS sequence"/>
</dbReference>
<feature type="domain" description="Fe-containing alcohol dehydrogenase-like C-terminal" evidence="5">
    <location>
        <begin position="188"/>
        <end position="381"/>
    </location>
</feature>
<gene>
    <name evidence="6" type="ORF">J7561_09815</name>
</gene>
<dbReference type="GO" id="GO:1990362">
    <property type="term" value="F:butanol dehydrogenase (NAD+) activity"/>
    <property type="evidence" value="ECO:0007669"/>
    <property type="project" value="InterPro"/>
</dbReference>
<dbReference type="CDD" id="cd08187">
    <property type="entry name" value="BDH"/>
    <property type="match status" value="1"/>
</dbReference>
<reference evidence="6" key="1">
    <citation type="submission" date="2021-03" db="EMBL/GenBank/DDBJ databases">
        <title>Identification and antibiotic profiling of Wohlfahrtiimonas chitiniclastica, an underestimated human pathogen.</title>
        <authorList>
            <person name="Kopf A."/>
            <person name="Bunk B."/>
            <person name="Coldewey S."/>
            <person name="Gunzer F."/>
            <person name="Riedel T."/>
            <person name="Schroettner P."/>
        </authorList>
    </citation>
    <scope>NUCLEOTIDE SEQUENCE</scope>
    <source>
        <strain evidence="6">DSM 100917</strain>
    </source>
</reference>
<evidence type="ECO:0000313" key="7">
    <source>
        <dbReference type="Proteomes" id="UP000680020"/>
    </source>
</evidence>
<protein>
    <submittedName>
        <fullName evidence="6">Iron-containing alcohol dehydrogenase</fullName>
    </submittedName>
</protein>
<organism evidence="6 7">
    <name type="scientific">Wohlfahrtiimonas chitiniclastica</name>
    <dbReference type="NCBI Taxonomy" id="400946"/>
    <lineage>
        <taxon>Bacteria</taxon>
        <taxon>Pseudomonadati</taxon>
        <taxon>Pseudomonadota</taxon>
        <taxon>Gammaproteobacteria</taxon>
        <taxon>Cardiobacteriales</taxon>
        <taxon>Ignatzschineriaceae</taxon>
        <taxon>Wohlfahrtiimonas</taxon>
    </lineage>
</organism>
<dbReference type="GO" id="GO:0046872">
    <property type="term" value="F:metal ion binding"/>
    <property type="evidence" value="ECO:0007669"/>
    <property type="project" value="InterPro"/>
</dbReference>
<dbReference type="InterPro" id="IPR001670">
    <property type="entry name" value="ADH_Fe/GldA"/>
</dbReference>
<dbReference type="PANTHER" id="PTHR43633">
    <property type="entry name" value="ALCOHOL DEHYDROGENASE YQHD"/>
    <property type="match status" value="1"/>
</dbReference>
<name>A0AB35C0F8_9GAMM</name>
<evidence type="ECO:0000256" key="2">
    <source>
        <dbReference type="ARBA" id="ARBA00007358"/>
    </source>
</evidence>
<accession>A0AB35C0F8</accession>
<dbReference type="GO" id="GO:1990002">
    <property type="term" value="F:methylglyoxal reductase (NADPH) (acetol producing) activity"/>
    <property type="evidence" value="ECO:0007669"/>
    <property type="project" value="TreeGrafter"/>
</dbReference>
<evidence type="ECO:0000256" key="3">
    <source>
        <dbReference type="ARBA" id="ARBA00023002"/>
    </source>
</evidence>
<dbReference type="PROSITE" id="PS00913">
    <property type="entry name" value="ADH_IRON_1"/>
    <property type="match status" value="1"/>
</dbReference>
<dbReference type="EMBL" id="JAGIBU010000016">
    <property type="protein sequence ID" value="MBS7825489.1"/>
    <property type="molecule type" value="Genomic_DNA"/>
</dbReference>
<dbReference type="Gene3D" id="1.20.1090.10">
    <property type="entry name" value="Dehydroquinate synthase-like - alpha domain"/>
    <property type="match status" value="1"/>
</dbReference>
<sequence length="385" mass="42090">MNNFMYANPTEIIFGQGMIEKLKDVVPKAARVLMIYGGGSILRNGVYDQVKAALSEHTVIEFAGIEPNPHYETCLQAVTCIREQKIDFLLAVGGGSVLDATKFIAAAASYTGDDPWQILLDGGSSITQALPFGAVMTLPATGSEMNDGGVITRAATQEKLSFTSPHTFPAFSVLDPLTTYTLPTRQLANGLVDAFIHVMEQYLTDQHQALVQDYMAEAVVKVLIETSEAIIHQAPEYNSRANFMWAATWALNGWIGVGVPNDWATHAIGHELTALYGLDHAQTLAIVLPGVMVMEKAHKARKIMQLGRNVFGIDAIDDDALITQTIAAVEAWFHSVGMKTRLSDYQLDATAIDAICARFAERGWQLGEHQSIDAKRVREILTLRL</sequence>
<dbReference type="FunFam" id="3.40.50.1970:FF:000003">
    <property type="entry name" value="Alcohol dehydrogenase, iron-containing"/>
    <property type="match status" value="1"/>
</dbReference>
<dbReference type="InterPro" id="IPR018211">
    <property type="entry name" value="ADH_Fe_CS"/>
</dbReference>
<dbReference type="InterPro" id="IPR056798">
    <property type="entry name" value="ADH_Fe_C"/>
</dbReference>